<dbReference type="InterPro" id="IPR000962">
    <property type="entry name" value="Znf_DskA_TraR"/>
</dbReference>
<dbReference type="PANTHER" id="PTHR38777">
    <property type="entry name" value="FELS-2 PROPHAGE PROTEIN"/>
    <property type="match status" value="1"/>
</dbReference>
<evidence type="ECO:0000313" key="11">
    <source>
        <dbReference type="EMBL" id="ASN71832.1"/>
    </source>
</evidence>
<keyword evidence="2" id="KW-0863">Zinc-finger</keyword>
<protein>
    <submittedName>
        <fullName evidence="11">Putative DksA-like zinc finger domain containing protein</fullName>
    </submittedName>
</protein>
<evidence type="ECO:0000259" key="5">
    <source>
        <dbReference type="Pfam" id="PF01258"/>
    </source>
</evidence>
<feature type="zinc finger region" description="dksA C4-type" evidence="4">
    <location>
        <begin position="37"/>
        <end position="61"/>
    </location>
</feature>
<dbReference type="GO" id="GO:0008270">
    <property type="term" value="F:zinc ion binding"/>
    <property type="evidence" value="ECO:0007669"/>
    <property type="project" value="UniProtKB-KW"/>
</dbReference>
<dbReference type="Pfam" id="PF01258">
    <property type="entry name" value="zf-dskA_traR"/>
    <property type="match status" value="1"/>
</dbReference>
<evidence type="ECO:0000313" key="8">
    <source>
        <dbReference type="EMBL" id="ASN71288.1"/>
    </source>
</evidence>
<gene>
    <name evidence="7" type="ORF">3S10_31</name>
    <name evidence="8" type="ORF">7AX5_30</name>
    <name evidence="6" type="ORF">7F10_30</name>
    <name evidence="9" type="ORF">7S12_30</name>
    <name evidence="11" type="ORF">8AX6_5</name>
    <name evidence="12" type="ORF">8F1_31</name>
    <name evidence="13" type="ORF">8S5_30</name>
    <name evidence="10" type="ORF">9F3_30</name>
</gene>
<evidence type="ECO:0000256" key="1">
    <source>
        <dbReference type="ARBA" id="ARBA00022723"/>
    </source>
</evidence>
<accession>A0A2H4J994</accession>
<evidence type="ECO:0000313" key="9">
    <source>
        <dbReference type="EMBL" id="ASN71343.1"/>
    </source>
</evidence>
<dbReference type="PROSITE" id="PS01102">
    <property type="entry name" value="ZF_DKSA_1"/>
    <property type="match status" value="1"/>
</dbReference>
<dbReference type="EMBL" id="MF417935">
    <property type="protein sequence ID" value="ASN71893.1"/>
    <property type="molecule type" value="Genomic_DNA"/>
</dbReference>
<dbReference type="EMBL" id="MF417924">
    <property type="protein sequence ID" value="ASN71390.1"/>
    <property type="molecule type" value="Genomic_DNA"/>
</dbReference>
<evidence type="ECO:0000313" key="10">
    <source>
        <dbReference type="EMBL" id="ASN71390.1"/>
    </source>
</evidence>
<dbReference type="EMBL" id="MF417922">
    <property type="protein sequence ID" value="ASN71288.1"/>
    <property type="molecule type" value="Genomic_DNA"/>
</dbReference>
<sequence length="71" mass="7732">MDVTDIATETEEAFREQALAARGVGRAHYTGPRITHCESCGDQIPPARSEILPGVELCVSCQEDIERMGGR</sequence>
<dbReference type="GO" id="GO:1900378">
    <property type="term" value="P:positive regulation of secondary metabolite biosynthetic process"/>
    <property type="evidence" value="ECO:0007669"/>
    <property type="project" value="TreeGrafter"/>
</dbReference>
<feature type="domain" description="Zinc finger DksA/TraR C4-type" evidence="5">
    <location>
        <begin position="36"/>
        <end position="67"/>
    </location>
</feature>
<dbReference type="PROSITE" id="PS51128">
    <property type="entry name" value="ZF_DKSA_2"/>
    <property type="match status" value="1"/>
</dbReference>
<dbReference type="InterPro" id="IPR020458">
    <property type="entry name" value="Znf_DskA_TraR_CS"/>
</dbReference>
<evidence type="ECO:0000313" key="7">
    <source>
        <dbReference type="EMBL" id="ASN71119.1"/>
    </source>
</evidence>
<evidence type="ECO:0000256" key="3">
    <source>
        <dbReference type="ARBA" id="ARBA00022833"/>
    </source>
</evidence>
<keyword evidence="3" id="KW-0862">Zinc</keyword>
<proteinExistence type="predicted"/>
<reference evidence="11" key="1">
    <citation type="submission" date="2017-06" db="EMBL/GenBank/DDBJ databases">
        <title>Novel phages from South African skin metaviromes.</title>
        <authorList>
            <person name="van Zyl L.J."/>
            <person name="Abrahams Y."/>
            <person name="Stander E.A."/>
            <person name="Kirby B.M."/>
            <person name="Clavaud C."/>
            <person name="Farcet C."/>
            <person name="Breton L."/>
            <person name="Trindade M.I."/>
        </authorList>
    </citation>
    <scope>NUCLEOTIDE SEQUENCE</scope>
</reference>
<dbReference type="EMBL" id="MF417917">
    <property type="protein sequence ID" value="ASN71017.1"/>
    <property type="molecule type" value="Genomic_DNA"/>
</dbReference>
<dbReference type="SUPFAM" id="SSF57716">
    <property type="entry name" value="Glucocorticoid receptor-like (DNA-binding domain)"/>
    <property type="match status" value="1"/>
</dbReference>
<dbReference type="EMBL" id="MF417923">
    <property type="protein sequence ID" value="ASN71343.1"/>
    <property type="molecule type" value="Genomic_DNA"/>
</dbReference>
<dbReference type="NCBIfam" id="TIGR02419">
    <property type="entry name" value="C4_traR_proteo"/>
    <property type="match status" value="1"/>
</dbReference>
<organism evidence="11">
    <name type="scientific">uncultured Caudovirales phage</name>
    <dbReference type="NCBI Taxonomy" id="2100421"/>
    <lineage>
        <taxon>Viruses</taxon>
        <taxon>Duplodnaviria</taxon>
        <taxon>Heunggongvirae</taxon>
        <taxon>Uroviricota</taxon>
        <taxon>Caudoviricetes</taxon>
        <taxon>Peduoviridae</taxon>
        <taxon>Maltschvirus</taxon>
        <taxon>Maltschvirus maltsch</taxon>
    </lineage>
</organism>
<dbReference type="InterPro" id="IPR012783">
    <property type="entry name" value="Znf_C4_TraR"/>
</dbReference>
<dbReference type="EMBL" id="MF417934">
    <property type="protein sequence ID" value="ASN71832.1"/>
    <property type="molecule type" value="Genomic_DNA"/>
</dbReference>
<dbReference type="PANTHER" id="PTHR38777:SF1">
    <property type="entry name" value="DNAK SUPPRESSOR PROTEIN"/>
    <property type="match status" value="1"/>
</dbReference>
<evidence type="ECO:0000256" key="2">
    <source>
        <dbReference type="ARBA" id="ARBA00022771"/>
    </source>
</evidence>
<dbReference type="EMBL" id="MF417919">
    <property type="protein sequence ID" value="ASN71119.1"/>
    <property type="molecule type" value="Genomic_DNA"/>
</dbReference>
<name>A0A2H4J994_9CAUD</name>
<evidence type="ECO:0000313" key="6">
    <source>
        <dbReference type="EMBL" id="ASN71017.1"/>
    </source>
</evidence>
<dbReference type="EMBL" id="MF417936">
    <property type="protein sequence ID" value="ASN71926.1"/>
    <property type="molecule type" value="Genomic_DNA"/>
</dbReference>
<evidence type="ECO:0000313" key="12">
    <source>
        <dbReference type="EMBL" id="ASN71893.1"/>
    </source>
</evidence>
<dbReference type="Gene3D" id="1.20.120.910">
    <property type="entry name" value="DksA, coiled-coil domain"/>
    <property type="match status" value="1"/>
</dbReference>
<evidence type="ECO:0000313" key="13">
    <source>
        <dbReference type="EMBL" id="ASN71926.1"/>
    </source>
</evidence>
<keyword evidence="1" id="KW-0479">Metal-binding</keyword>
<evidence type="ECO:0000256" key="4">
    <source>
        <dbReference type="PROSITE-ProRule" id="PRU00510"/>
    </source>
</evidence>